<proteinExistence type="predicted"/>
<comment type="caution">
    <text evidence="3">The sequence shown here is derived from an EMBL/GenBank/DDBJ whole genome shotgun (WGS) entry which is preliminary data.</text>
</comment>
<evidence type="ECO:0000313" key="4">
    <source>
        <dbReference type="Proteomes" id="UP000037460"/>
    </source>
</evidence>
<feature type="transmembrane region" description="Helical" evidence="2">
    <location>
        <begin position="56"/>
        <end position="76"/>
    </location>
</feature>
<feature type="region of interest" description="Disordered" evidence="1">
    <location>
        <begin position="110"/>
        <end position="157"/>
    </location>
</feature>
<evidence type="ECO:0000256" key="2">
    <source>
        <dbReference type="SAM" id="Phobius"/>
    </source>
</evidence>
<feature type="compositionally biased region" description="Basic and acidic residues" evidence="1">
    <location>
        <begin position="110"/>
        <end position="128"/>
    </location>
</feature>
<keyword evidence="2" id="KW-1133">Transmembrane helix</keyword>
<evidence type="ECO:0000256" key="1">
    <source>
        <dbReference type="SAM" id="MobiDB-lite"/>
    </source>
</evidence>
<name>A0A0M0JQG3_9EUKA</name>
<dbReference type="AlphaFoldDB" id="A0A0M0JQG3"/>
<accession>A0A0M0JQG3</accession>
<organism evidence="3 4">
    <name type="scientific">Chrysochromulina tobinii</name>
    <dbReference type="NCBI Taxonomy" id="1460289"/>
    <lineage>
        <taxon>Eukaryota</taxon>
        <taxon>Haptista</taxon>
        <taxon>Haptophyta</taxon>
        <taxon>Prymnesiophyceae</taxon>
        <taxon>Prymnesiales</taxon>
        <taxon>Chrysochromulinaceae</taxon>
        <taxon>Chrysochromulina</taxon>
    </lineage>
</organism>
<keyword evidence="2" id="KW-0472">Membrane</keyword>
<reference evidence="4" key="1">
    <citation type="journal article" date="2015" name="PLoS Genet.">
        <title>Genome Sequence and Transcriptome Analyses of Chrysochromulina tobin: Metabolic Tools for Enhanced Algal Fitness in the Prominent Order Prymnesiales (Haptophyceae).</title>
        <authorList>
            <person name="Hovde B.T."/>
            <person name="Deodato C.R."/>
            <person name="Hunsperger H.M."/>
            <person name="Ryken S.A."/>
            <person name="Yost W."/>
            <person name="Jha R.K."/>
            <person name="Patterson J."/>
            <person name="Monnat R.J. Jr."/>
            <person name="Barlow S.B."/>
            <person name="Starkenburg S.R."/>
            <person name="Cattolico R.A."/>
        </authorList>
    </citation>
    <scope>NUCLEOTIDE SEQUENCE</scope>
    <source>
        <strain evidence="4">CCMP291</strain>
    </source>
</reference>
<sequence>MRLLTGSPAAPLLTPQHASVARAGPLSCSILDDLKYQLSNADEESRPARDLIENPIAFAYLLVLLALAGGLAYLALEDRRIAERQVQSLREMEDAAAMLRDQGLTREAAVLDRDLRAQRAPPPKEKPKGLAADPYGADDDVNRFQRRMQKKKKSKRK</sequence>
<protein>
    <submittedName>
        <fullName evidence="3">Uncharacterized protein</fullName>
    </submittedName>
</protein>
<dbReference type="EMBL" id="JWZX01002505">
    <property type="protein sequence ID" value="KOO28841.1"/>
    <property type="molecule type" value="Genomic_DNA"/>
</dbReference>
<gene>
    <name evidence="3" type="ORF">Ctob_007171</name>
</gene>
<keyword evidence="4" id="KW-1185">Reference proteome</keyword>
<keyword evidence="2" id="KW-0812">Transmembrane</keyword>
<dbReference type="Proteomes" id="UP000037460">
    <property type="component" value="Unassembled WGS sequence"/>
</dbReference>
<feature type="compositionally biased region" description="Basic residues" evidence="1">
    <location>
        <begin position="144"/>
        <end position="157"/>
    </location>
</feature>
<evidence type="ECO:0000313" key="3">
    <source>
        <dbReference type="EMBL" id="KOO28841.1"/>
    </source>
</evidence>